<protein>
    <submittedName>
        <fullName evidence="1">Uncharacterized protein</fullName>
    </submittedName>
</protein>
<comment type="caution">
    <text evidence="1">The sequence shown here is derived from an EMBL/GenBank/DDBJ whole genome shotgun (WGS) entry which is preliminary data.</text>
</comment>
<evidence type="ECO:0000313" key="1">
    <source>
        <dbReference type="EMBL" id="PZT57377.1"/>
    </source>
</evidence>
<organism evidence="1 2">
    <name type="scientific">Paenibacillus silvae</name>
    <dbReference type="NCBI Taxonomy" id="1325358"/>
    <lineage>
        <taxon>Bacteria</taxon>
        <taxon>Bacillati</taxon>
        <taxon>Bacillota</taxon>
        <taxon>Bacilli</taxon>
        <taxon>Bacillales</taxon>
        <taxon>Paenibacillaceae</taxon>
        <taxon>Paenibacillus</taxon>
    </lineage>
</organism>
<gene>
    <name evidence="1" type="ORF">DN757_01595</name>
</gene>
<dbReference type="RefSeq" id="WP_111268529.1">
    <property type="nucleotide sequence ID" value="NZ_QKWW01000006.1"/>
</dbReference>
<reference evidence="1 2" key="1">
    <citation type="submission" date="2018-06" db="EMBL/GenBank/DDBJ databases">
        <title>Isolation of heavy metals resistant Paenibacillus silvae NC2 from Gold-Copper mine in ZiJin, China.</title>
        <authorList>
            <person name="Xu J."/>
            <person name="Mazhar H.S."/>
            <person name="Rensing C."/>
        </authorList>
    </citation>
    <scope>NUCLEOTIDE SEQUENCE [LARGE SCALE GENOMIC DNA]</scope>
    <source>
        <strain evidence="1 2">NC2</strain>
    </source>
</reference>
<evidence type="ECO:0000313" key="2">
    <source>
        <dbReference type="Proteomes" id="UP000249204"/>
    </source>
</evidence>
<proteinExistence type="predicted"/>
<dbReference type="EMBL" id="QKWW01000006">
    <property type="protein sequence ID" value="PZT57377.1"/>
    <property type="molecule type" value="Genomic_DNA"/>
</dbReference>
<dbReference type="Proteomes" id="UP000249204">
    <property type="component" value="Unassembled WGS sequence"/>
</dbReference>
<dbReference type="AlphaFoldDB" id="A0A2W6NNG0"/>
<accession>A0A2W6NNG0</accession>
<name>A0A2W6NNG0_9BACL</name>
<sequence length="97" mass="11525">MNNWVELKQWAENQKMTEVTQKMNELEQLDYFIGYTDQDGYELIEAKADEGVAVWTHVQSNNKYKVKVMKSAVIFYDEEDRFYDCDINGIEIIETLE</sequence>